<keyword evidence="1" id="KW-0511">Multifunctional enzyme</keyword>
<evidence type="ECO:0000259" key="2">
    <source>
        <dbReference type="Pfam" id="PF17919"/>
    </source>
</evidence>
<dbReference type="PANTHER" id="PTHR37984:SF5">
    <property type="entry name" value="PROTEIN NYNRIN-LIKE"/>
    <property type="match status" value="1"/>
</dbReference>
<dbReference type="GO" id="GO:0071897">
    <property type="term" value="P:DNA biosynthetic process"/>
    <property type="evidence" value="ECO:0007669"/>
    <property type="project" value="UniProtKB-ARBA"/>
</dbReference>
<dbReference type="EMBL" id="GGMR01012173">
    <property type="protein sequence ID" value="MBY24792.1"/>
    <property type="molecule type" value="Transcribed_RNA"/>
</dbReference>
<protein>
    <recommendedName>
        <fullName evidence="2">Reverse transcriptase/retrotransposon-derived protein RNase H-like domain-containing protein</fullName>
    </recommendedName>
</protein>
<reference evidence="3" key="1">
    <citation type="submission" date="2018-04" db="EMBL/GenBank/DDBJ databases">
        <title>Transcriptome of Schizaphis graminum biotype I.</title>
        <authorList>
            <person name="Scully E.D."/>
            <person name="Geib S.M."/>
            <person name="Palmer N.A."/>
            <person name="Koch K."/>
            <person name="Bradshaw J."/>
            <person name="Heng-Moss T."/>
            <person name="Sarath G."/>
        </authorList>
    </citation>
    <scope>NUCLEOTIDE SEQUENCE</scope>
</reference>
<dbReference type="GO" id="GO:0003824">
    <property type="term" value="F:catalytic activity"/>
    <property type="evidence" value="ECO:0007669"/>
    <property type="project" value="UniProtKB-KW"/>
</dbReference>
<dbReference type="SUPFAM" id="SSF56672">
    <property type="entry name" value="DNA/RNA polymerases"/>
    <property type="match status" value="1"/>
</dbReference>
<dbReference type="InterPro" id="IPR043502">
    <property type="entry name" value="DNA/RNA_pol_sf"/>
</dbReference>
<dbReference type="InterPro" id="IPR041577">
    <property type="entry name" value="RT_RNaseH_2"/>
</dbReference>
<dbReference type="Pfam" id="PF17919">
    <property type="entry name" value="RT_RNaseH_2"/>
    <property type="match status" value="1"/>
</dbReference>
<dbReference type="PANTHER" id="PTHR37984">
    <property type="entry name" value="PROTEIN CBG26694"/>
    <property type="match status" value="1"/>
</dbReference>
<accession>A0A2S2P614</accession>
<dbReference type="AlphaFoldDB" id="A0A2S2P614"/>
<evidence type="ECO:0000256" key="1">
    <source>
        <dbReference type="ARBA" id="ARBA00023268"/>
    </source>
</evidence>
<name>A0A2S2P614_SCHGA</name>
<proteinExistence type="predicted"/>
<evidence type="ECO:0000313" key="3">
    <source>
        <dbReference type="EMBL" id="MBY24792.1"/>
    </source>
</evidence>
<dbReference type="InterPro" id="IPR050951">
    <property type="entry name" value="Retrovirus_Pol_polyprotein"/>
</dbReference>
<sequence>MKEFSSHIMQTVKKALSISEMLKDGVPFKWIFTYYQSFQILKDHLVNRPILQLSDTKLYTKLHYDVSIMGLCGMIEHGSDERLHLVHAVLKKITSAERNYHPIKQELIVLWYEA</sequence>
<gene>
    <name evidence="3" type="ORF">g.1232</name>
</gene>
<feature type="domain" description="Reverse transcriptase/retrotransposon-derived protein RNase H-like" evidence="2">
    <location>
        <begin position="35"/>
        <end position="109"/>
    </location>
</feature>
<organism evidence="3">
    <name type="scientific">Schizaphis graminum</name>
    <name type="common">Green bug aphid</name>
    <dbReference type="NCBI Taxonomy" id="13262"/>
    <lineage>
        <taxon>Eukaryota</taxon>
        <taxon>Metazoa</taxon>
        <taxon>Ecdysozoa</taxon>
        <taxon>Arthropoda</taxon>
        <taxon>Hexapoda</taxon>
        <taxon>Insecta</taxon>
        <taxon>Pterygota</taxon>
        <taxon>Neoptera</taxon>
        <taxon>Paraneoptera</taxon>
        <taxon>Hemiptera</taxon>
        <taxon>Sternorrhyncha</taxon>
        <taxon>Aphidomorpha</taxon>
        <taxon>Aphidoidea</taxon>
        <taxon>Aphididae</taxon>
        <taxon>Aphidini</taxon>
        <taxon>Schizaphis</taxon>
    </lineage>
</organism>